<keyword evidence="2" id="KW-0812">Transmembrane</keyword>
<feature type="transmembrane region" description="Helical" evidence="2">
    <location>
        <begin position="112"/>
        <end position="132"/>
    </location>
</feature>
<dbReference type="STRING" id="930990.A0A067NCQ0"/>
<keyword evidence="2" id="KW-1133">Transmembrane helix</keyword>
<keyword evidence="4" id="KW-1185">Reference proteome</keyword>
<name>A0A067NCQ0_BOTB1</name>
<dbReference type="InterPro" id="IPR019317">
    <property type="entry name" value="BRI3"/>
</dbReference>
<dbReference type="InParanoid" id="A0A067NCQ0"/>
<dbReference type="Proteomes" id="UP000027195">
    <property type="component" value="Unassembled WGS sequence"/>
</dbReference>
<dbReference type="HOGENOM" id="CLU_121057_0_0_1"/>
<feature type="region of interest" description="Disordered" evidence="1">
    <location>
        <begin position="1"/>
        <end position="60"/>
    </location>
</feature>
<evidence type="ECO:0000256" key="1">
    <source>
        <dbReference type="SAM" id="MobiDB-lite"/>
    </source>
</evidence>
<evidence type="ECO:0000313" key="4">
    <source>
        <dbReference type="Proteomes" id="UP000027195"/>
    </source>
</evidence>
<dbReference type="EMBL" id="KL198016">
    <property type="protein sequence ID" value="KDQ21571.1"/>
    <property type="molecule type" value="Genomic_DNA"/>
</dbReference>
<proteinExistence type="predicted"/>
<dbReference type="AlphaFoldDB" id="A0A067NCQ0"/>
<evidence type="ECO:0000313" key="3">
    <source>
        <dbReference type="EMBL" id="KDQ21571.1"/>
    </source>
</evidence>
<accession>A0A067NCQ0</accession>
<dbReference type="OrthoDB" id="2564984at2759"/>
<evidence type="ECO:0000256" key="2">
    <source>
        <dbReference type="SAM" id="Phobius"/>
    </source>
</evidence>
<feature type="compositionally biased region" description="Basic and acidic residues" evidence="1">
    <location>
        <begin position="1"/>
        <end position="13"/>
    </location>
</feature>
<protein>
    <submittedName>
        <fullName evidence="3">Uncharacterized protein</fullName>
    </submittedName>
</protein>
<reference evidence="4" key="1">
    <citation type="journal article" date="2014" name="Proc. Natl. Acad. Sci. U.S.A.">
        <title>Extensive sampling of basidiomycete genomes demonstrates inadequacy of the white-rot/brown-rot paradigm for wood decay fungi.</title>
        <authorList>
            <person name="Riley R."/>
            <person name="Salamov A.A."/>
            <person name="Brown D.W."/>
            <person name="Nagy L.G."/>
            <person name="Floudas D."/>
            <person name="Held B.W."/>
            <person name="Levasseur A."/>
            <person name="Lombard V."/>
            <person name="Morin E."/>
            <person name="Otillar R."/>
            <person name="Lindquist E.A."/>
            <person name="Sun H."/>
            <person name="LaButti K.M."/>
            <person name="Schmutz J."/>
            <person name="Jabbour D."/>
            <person name="Luo H."/>
            <person name="Baker S.E."/>
            <person name="Pisabarro A.G."/>
            <person name="Walton J.D."/>
            <person name="Blanchette R.A."/>
            <person name="Henrissat B."/>
            <person name="Martin F."/>
            <person name="Cullen D."/>
            <person name="Hibbett D.S."/>
            <person name="Grigoriev I.V."/>
        </authorList>
    </citation>
    <scope>NUCLEOTIDE SEQUENCE [LARGE SCALE GENOMIC DNA]</scope>
    <source>
        <strain evidence="4">FD-172 SS1</strain>
    </source>
</reference>
<organism evidence="3 4">
    <name type="scientific">Botryobasidium botryosum (strain FD-172 SS1)</name>
    <dbReference type="NCBI Taxonomy" id="930990"/>
    <lineage>
        <taxon>Eukaryota</taxon>
        <taxon>Fungi</taxon>
        <taxon>Dikarya</taxon>
        <taxon>Basidiomycota</taxon>
        <taxon>Agaricomycotina</taxon>
        <taxon>Agaricomycetes</taxon>
        <taxon>Cantharellales</taxon>
        <taxon>Botryobasidiaceae</taxon>
        <taxon>Botryobasidium</taxon>
    </lineage>
</organism>
<sequence length="150" mass="16218">MIVSKTHSEHPPSYEHATGRPGDASSSQQPKLTAPPPAAPKPYPHGQPYAQPPMSAPRRGAAQVQRIAAVDGSSIYIYQNPITGEVIRSVLPPDHPQMQCIQQGQHVPVSHFGFLGIMAAIFFFPLGIGLCLMDRRVRCERCGHAISDGC</sequence>
<keyword evidence="2" id="KW-0472">Membrane</keyword>
<gene>
    <name evidence="3" type="ORF">BOTBODRAFT_168814</name>
</gene>
<dbReference type="Pfam" id="PF10164">
    <property type="entry name" value="BRI3"/>
    <property type="match status" value="1"/>
</dbReference>
<feature type="compositionally biased region" description="Pro residues" evidence="1">
    <location>
        <begin position="33"/>
        <end position="55"/>
    </location>
</feature>